<evidence type="ECO:0000313" key="11">
    <source>
        <dbReference type="EMBL" id="WEW61462.1"/>
    </source>
</evidence>
<dbReference type="EMBL" id="CP120631">
    <property type="protein sequence ID" value="WEW61462.1"/>
    <property type="molecule type" value="Genomic_DNA"/>
</dbReference>
<dbReference type="CDD" id="cd00060">
    <property type="entry name" value="FHA"/>
    <property type="match status" value="1"/>
</dbReference>
<dbReference type="PROSITE" id="PS50011">
    <property type="entry name" value="PROTEIN_KINASE_DOM"/>
    <property type="match status" value="1"/>
</dbReference>
<evidence type="ECO:0000256" key="5">
    <source>
        <dbReference type="ARBA" id="ARBA00022840"/>
    </source>
</evidence>
<feature type="binding site" evidence="8">
    <location>
        <position position="234"/>
    </location>
    <ligand>
        <name>ATP</name>
        <dbReference type="ChEBI" id="CHEBI:30616"/>
    </ligand>
</feature>
<proteinExistence type="inferred from homology"/>
<dbReference type="Pfam" id="PF00069">
    <property type="entry name" value="Pkinase"/>
    <property type="match status" value="1"/>
</dbReference>
<evidence type="ECO:0000256" key="6">
    <source>
        <dbReference type="ARBA" id="ARBA00047919"/>
    </source>
</evidence>
<keyword evidence="12" id="KW-1185">Reference proteome</keyword>
<dbReference type="GO" id="GO:0004707">
    <property type="term" value="F:MAP kinase activity"/>
    <property type="evidence" value="ECO:0007669"/>
    <property type="project" value="UniProtKB-EC"/>
</dbReference>
<name>A0AAF0DPD3_9EURO</name>
<evidence type="ECO:0000256" key="9">
    <source>
        <dbReference type="RuleBase" id="RU000304"/>
    </source>
</evidence>
<keyword evidence="9" id="KW-0723">Serine/threonine-protein kinase</keyword>
<dbReference type="SUPFAM" id="SSF56112">
    <property type="entry name" value="Protein kinase-like (PK-like)"/>
    <property type="match status" value="1"/>
</dbReference>
<dbReference type="AlphaFoldDB" id="A0AAF0DPD3"/>
<comment type="catalytic activity">
    <reaction evidence="6">
        <text>L-threonyl-[protein] + ATP = O-phospho-L-threonyl-[protein] + ADP + H(+)</text>
        <dbReference type="Rhea" id="RHEA:46608"/>
        <dbReference type="Rhea" id="RHEA-COMP:11060"/>
        <dbReference type="Rhea" id="RHEA-COMP:11605"/>
        <dbReference type="ChEBI" id="CHEBI:15378"/>
        <dbReference type="ChEBI" id="CHEBI:30013"/>
        <dbReference type="ChEBI" id="CHEBI:30616"/>
        <dbReference type="ChEBI" id="CHEBI:61977"/>
        <dbReference type="ChEBI" id="CHEBI:456216"/>
        <dbReference type="EC" id="2.7.11.24"/>
    </reaction>
    <physiologicalReaction direction="left-to-right" evidence="6">
        <dbReference type="Rhea" id="RHEA:46609"/>
    </physiologicalReaction>
</comment>
<evidence type="ECO:0000256" key="8">
    <source>
        <dbReference type="PROSITE-ProRule" id="PRU10141"/>
    </source>
</evidence>
<keyword evidence="3 8" id="KW-0547">Nucleotide-binding</keyword>
<evidence type="ECO:0000256" key="7">
    <source>
        <dbReference type="ARBA" id="ARBA00048130"/>
    </source>
</evidence>
<evidence type="ECO:0000313" key="12">
    <source>
        <dbReference type="Proteomes" id="UP001219355"/>
    </source>
</evidence>
<evidence type="ECO:0000259" key="10">
    <source>
        <dbReference type="PROSITE" id="PS50011"/>
    </source>
</evidence>
<accession>A0AAF0DPD3</accession>
<protein>
    <recommendedName>
        <fullName evidence="1">mitogen-activated protein kinase</fullName>
        <ecNumber evidence="1">2.7.11.24</ecNumber>
    </recommendedName>
</protein>
<dbReference type="EC" id="2.7.11.24" evidence="1"/>
<dbReference type="SMART" id="SM00220">
    <property type="entry name" value="S_TKc"/>
    <property type="match status" value="1"/>
</dbReference>
<keyword evidence="5 8" id="KW-0067">ATP-binding</keyword>
<evidence type="ECO:0000256" key="2">
    <source>
        <dbReference type="ARBA" id="ARBA00022679"/>
    </source>
</evidence>
<feature type="domain" description="Protein kinase" evidence="10">
    <location>
        <begin position="205"/>
        <end position="452"/>
    </location>
</feature>
<dbReference type="PANTHER" id="PTHR48016">
    <property type="entry name" value="MAP KINASE KINASE KINASE SSK2-RELATED-RELATED"/>
    <property type="match status" value="1"/>
</dbReference>
<gene>
    <name evidence="11" type="ORF">PRK78_006952</name>
</gene>
<dbReference type="PANTHER" id="PTHR48016:SF56">
    <property type="entry name" value="MAPKK KINASE"/>
    <property type="match status" value="1"/>
</dbReference>
<keyword evidence="4" id="KW-0418">Kinase</keyword>
<dbReference type="PROSITE" id="PS00108">
    <property type="entry name" value="PROTEIN_KINASE_ST"/>
    <property type="match status" value="1"/>
</dbReference>
<dbReference type="InterPro" id="IPR017441">
    <property type="entry name" value="Protein_kinase_ATP_BS"/>
</dbReference>
<sequence>MSLEKPHPLALFSLVPKNPGAWDVLNHPSNKHLVSVVVDPNDPKKFTQGLNVGFHSASRSESRYTLATLGRSGADITVGGAIISRIHCSFEIHEITEAVMLYDRSTAASTQVFGESATPFEPELTPRRVVVDHKTNLEFGIGGVDCNAVQFCIVWHRRDYSIGEKPSIRPDNPWTARTVDETPTINPTRRVTRIRTTKNKTKIRYLNRGKIGQGSFGEVVKAMNIDSGELFAVKQVEWPALQSHRYISLKQEVETVSRMSHPNIIKHLSTQLCGNKFEIFMELKHGNIQHLIDNDIFINDFNLAESLLRQMLQALDYLAYGGIIHRDVKPENILYKGLPDGSCEFQLADFGLCTLAANATEYAGSGVYMAPELESHDGAPQTPKMDIWSLFVIFAYALNVARFRYKPLHTLQMRINAVQAAANGGLRCIQDMAVVNPTLRASAADMLIKLFAGEGLTTPHKEVWYDAMVLDTAPATPRMQQVGPVGC</sequence>
<comment type="similarity">
    <text evidence="9">Belongs to the protein kinase superfamily.</text>
</comment>
<evidence type="ECO:0000256" key="3">
    <source>
        <dbReference type="ARBA" id="ARBA00022741"/>
    </source>
</evidence>
<evidence type="ECO:0000256" key="1">
    <source>
        <dbReference type="ARBA" id="ARBA00012411"/>
    </source>
</evidence>
<dbReference type="PROSITE" id="PS00107">
    <property type="entry name" value="PROTEIN_KINASE_ATP"/>
    <property type="match status" value="1"/>
</dbReference>
<dbReference type="InterPro" id="IPR000719">
    <property type="entry name" value="Prot_kinase_dom"/>
</dbReference>
<dbReference type="Gene3D" id="3.30.200.20">
    <property type="entry name" value="Phosphorylase Kinase, domain 1"/>
    <property type="match status" value="1"/>
</dbReference>
<dbReference type="InterPro" id="IPR011009">
    <property type="entry name" value="Kinase-like_dom_sf"/>
</dbReference>
<dbReference type="InterPro" id="IPR050538">
    <property type="entry name" value="MAP_kinase_kinase_kinase"/>
</dbReference>
<dbReference type="Proteomes" id="UP001219355">
    <property type="component" value="Chromosome 5"/>
</dbReference>
<comment type="catalytic activity">
    <reaction evidence="7">
        <text>L-seryl-[protein] + ATP = O-phospho-L-seryl-[protein] + ADP + H(+)</text>
        <dbReference type="Rhea" id="RHEA:17989"/>
        <dbReference type="Rhea" id="RHEA-COMP:9863"/>
        <dbReference type="Rhea" id="RHEA-COMP:11604"/>
        <dbReference type="ChEBI" id="CHEBI:15378"/>
        <dbReference type="ChEBI" id="CHEBI:29999"/>
        <dbReference type="ChEBI" id="CHEBI:30616"/>
        <dbReference type="ChEBI" id="CHEBI:83421"/>
        <dbReference type="ChEBI" id="CHEBI:456216"/>
        <dbReference type="EC" id="2.7.11.24"/>
    </reaction>
    <physiologicalReaction direction="left-to-right" evidence="7">
        <dbReference type="Rhea" id="RHEA:17990"/>
    </physiologicalReaction>
</comment>
<organism evidence="11 12">
    <name type="scientific">Emydomyces testavorans</name>
    <dbReference type="NCBI Taxonomy" id="2070801"/>
    <lineage>
        <taxon>Eukaryota</taxon>
        <taxon>Fungi</taxon>
        <taxon>Dikarya</taxon>
        <taxon>Ascomycota</taxon>
        <taxon>Pezizomycotina</taxon>
        <taxon>Eurotiomycetes</taxon>
        <taxon>Eurotiomycetidae</taxon>
        <taxon>Onygenales</taxon>
        <taxon>Nannizziopsiaceae</taxon>
        <taxon>Emydomyces</taxon>
    </lineage>
</organism>
<reference evidence="11" key="1">
    <citation type="submission" date="2023-03" db="EMBL/GenBank/DDBJ databases">
        <title>Emydomyces testavorans Genome Sequence.</title>
        <authorList>
            <person name="Hoyer L."/>
        </authorList>
    </citation>
    <scope>NUCLEOTIDE SEQUENCE</scope>
    <source>
        <strain evidence="11">16-2883</strain>
    </source>
</reference>
<keyword evidence="2" id="KW-0808">Transferase</keyword>
<dbReference type="GO" id="GO:0005524">
    <property type="term" value="F:ATP binding"/>
    <property type="evidence" value="ECO:0007669"/>
    <property type="project" value="UniProtKB-UniRule"/>
</dbReference>
<dbReference type="InterPro" id="IPR008271">
    <property type="entry name" value="Ser/Thr_kinase_AS"/>
</dbReference>
<evidence type="ECO:0000256" key="4">
    <source>
        <dbReference type="ARBA" id="ARBA00022777"/>
    </source>
</evidence>
<dbReference type="Gene3D" id="1.10.510.10">
    <property type="entry name" value="Transferase(Phosphotransferase) domain 1"/>
    <property type="match status" value="1"/>
</dbReference>